<evidence type="ECO:0000313" key="10">
    <source>
        <dbReference type="Proteomes" id="UP001472866"/>
    </source>
</evidence>
<evidence type="ECO:0000259" key="8">
    <source>
        <dbReference type="PROSITE" id="PS50913"/>
    </source>
</evidence>
<evidence type="ECO:0000313" key="9">
    <source>
        <dbReference type="EMBL" id="WZN60788.1"/>
    </source>
</evidence>
<feature type="region of interest" description="Disordered" evidence="7">
    <location>
        <begin position="390"/>
        <end position="427"/>
    </location>
</feature>
<keyword evidence="4 6" id="KW-0175">Coiled coil</keyword>
<keyword evidence="5" id="KW-0472">Membrane</keyword>
<feature type="compositionally biased region" description="Polar residues" evidence="7">
    <location>
        <begin position="699"/>
        <end position="709"/>
    </location>
</feature>
<gene>
    <name evidence="9" type="ORF">HKI87_03g23220</name>
</gene>
<sequence length="912" mass="101006">MADSVAASPAPSPAKVKERSRDQLLKLLESSARKLKQFDKKYGESKKKVADLVARSQKLEEENARLQAALDGGGAEAKTAAAAEAQRSLEEKDDAIRVLSNELTGLQHEHGEKLRAKVEEVLAAEGERDEERRRVDDLLVKVSDLEGQLVAAKPTEGDGERTELVERCRALEDRCGKLSESEKQATDELKQRLQKMQEEEKRLNYLESQVRELQAECEVASGRAQEAEALEADLREKVEEAVGESDRLSRRLSESEARLSEALLAAASSEASAEVVEGDAEEKDAVIRGLREELERAKAESIELRAEIEGAAAGGVDAEAEAALREEVRSLQAERDRLSGELQSSKDLLRESSETNERAKSNVEDLKKKFLATAKKKQLEFKSKIDQLQRRLAEQQESARAALAEAGEGSKNGQVEAEALRTEKEALEARTKELEALAETQRGAIADLEGRAKAAEEGQGQRQEGQAKKLKAAVLELKRKLDKSEKARQRDAKELARAQASLDGEREKMRQAEETSGHQTSRLTSELKTYKARAHMLLQQKEDQLKNTVSTEMADQYRDRISSLETEVEELVGGRKGLEQAYAELRERHGRELADLAEVHRAELATKEGEALEREREASRAEEGARADAEEAREALAKADGAAAELREACRSLEGERDEAKADLSALRDQHEALEKEYKLYRETQEDLVQEKERELSELSASLRDSQTLAAYKDTARPSGSQAAAAAAPKPPAASPEAPKPAGLPLSEPSSGFSLEDDLLKDITSSNIIEAARLQASRDAFLGEYISRIAELEGEALEYQKEIEMREQLESVLKEELRKKEREETRSNLKESGSEMEYMKNIILKLLETGDHDVLLPVVSKLLALSPEETQRVKKAYVDGTNRQASDPLDLATKAATDVTSYLSGWVFSSKK</sequence>
<organism evidence="9 10">
    <name type="scientific">Chloropicon roscoffensis</name>
    <dbReference type="NCBI Taxonomy" id="1461544"/>
    <lineage>
        <taxon>Eukaryota</taxon>
        <taxon>Viridiplantae</taxon>
        <taxon>Chlorophyta</taxon>
        <taxon>Chloropicophyceae</taxon>
        <taxon>Chloropicales</taxon>
        <taxon>Chloropicaceae</taxon>
        <taxon>Chloropicon</taxon>
    </lineage>
</organism>
<dbReference type="PANTHER" id="PTHR23157">
    <property type="entry name" value="GRIP AND COILED-COIL DOMAIN-CONTAINING PROTEIN 1"/>
    <property type="match status" value="1"/>
</dbReference>
<feature type="compositionally biased region" description="Polar residues" evidence="7">
    <location>
        <begin position="517"/>
        <end position="526"/>
    </location>
</feature>
<feature type="compositionally biased region" description="Basic and acidic residues" evidence="7">
    <location>
        <begin position="480"/>
        <end position="496"/>
    </location>
</feature>
<protein>
    <submittedName>
        <fullName evidence="9">GRIP domain-containing protein</fullName>
    </submittedName>
</protein>
<accession>A0AAX4P3X8</accession>
<evidence type="ECO:0000256" key="4">
    <source>
        <dbReference type="ARBA" id="ARBA00023054"/>
    </source>
</evidence>
<dbReference type="InterPro" id="IPR000237">
    <property type="entry name" value="GRIP_dom"/>
</dbReference>
<feature type="region of interest" description="Disordered" evidence="7">
    <location>
        <begin position="70"/>
        <end position="90"/>
    </location>
</feature>
<dbReference type="Pfam" id="PF01465">
    <property type="entry name" value="GRIP"/>
    <property type="match status" value="1"/>
</dbReference>
<proteinExistence type="predicted"/>
<feature type="coiled-coil region" evidence="6">
    <location>
        <begin position="782"/>
        <end position="826"/>
    </location>
</feature>
<dbReference type="SMART" id="SM00755">
    <property type="entry name" value="Grip"/>
    <property type="match status" value="1"/>
</dbReference>
<evidence type="ECO:0000256" key="7">
    <source>
        <dbReference type="SAM" id="MobiDB-lite"/>
    </source>
</evidence>
<feature type="compositionally biased region" description="Low complexity" evidence="7">
    <location>
        <begin position="76"/>
        <end position="85"/>
    </location>
</feature>
<dbReference type="Proteomes" id="UP001472866">
    <property type="component" value="Chromosome 03"/>
</dbReference>
<feature type="domain" description="GRIP" evidence="8">
    <location>
        <begin position="829"/>
        <end position="876"/>
    </location>
</feature>
<feature type="region of interest" description="Disordered" evidence="7">
    <location>
        <begin position="480"/>
        <end position="526"/>
    </location>
</feature>
<dbReference type="InterPro" id="IPR051952">
    <property type="entry name" value="Golgi-autophagy_related"/>
</dbReference>
<feature type="region of interest" description="Disordered" evidence="7">
    <location>
        <begin position="692"/>
        <end position="751"/>
    </location>
</feature>
<dbReference type="PROSITE" id="PS50913">
    <property type="entry name" value="GRIP"/>
    <property type="match status" value="1"/>
</dbReference>
<reference evidence="9 10" key="1">
    <citation type="submission" date="2024-03" db="EMBL/GenBank/DDBJ databases">
        <title>Complete genome sequence of the green alga Chloropicon roscoffensis RCC1871.</title>
        <authorList>
            <person name="Lemieux C."/>
            <person name="Pombert J.-F."/>
            <person name="Otis C."/>
            <person name="Turmel M."/>
        </authorList>
    </citation>
    <scope>NUCLEOTIDE SEQUENCE [LARGE SCALE GENOMIC DNA]</scope>
    <source>
        <strain evidence="9 10">RCC1871</strain>
    </source>
</reference>
<dbReference type="GO" id="GO:0005794">
    <property type="term" value="C:Golgi apparatus"/>
    <property type="evidence" value="ECO:0007669"/>
    <property type="project" value="TreeGrafter"/>
</dbReference>
<evidence type="ECO:0000256" key="2">
    <source>
        <dbReference type="ARBA" id="ARBA00004496"/>
    </source>
</evidence>
<feature type="region of interest" description="Disordered" evidence="7">
    <location>
        <begin position="1"/>
        <end position="21"/>
    </location>
</feature>
<evidence type="ECO:0000256" key="1">
    <source>
        <dbReference type="ARBA" id="ARBA00004184"/>
    </source>
</evidence>
<feature type="region of interest" description="Disordered" evidence="7">
    <location>
        <begin position="606"/>
        <end position="641"/>
    </location>
</feature>
<feature type="region of interest" description="Disordered" evidence="7">
    <location>
        <begin position="334"/>
        <end position="366"/>
    </location>
</feature>
<feature type="compositionally biased region" description="Basic and acidic residues" evidence="7">
    <location>
        <begin position="503"/>
        <end position="516"/>
    </location>
</feature>
<name>A0AAX4P3X8_9CHLO</name>
<keyword evidence="3" id="KW-0963">Cytoplasm</keyword>
<feature type="compositionally biased region" description="Basic and acidic residues" evidence="7">
    <location>
        <begin position="418"/>
        <end position="427"/>
    </location>
</feature>
<keyword evidence="10" id="KW-1185">Reference proteome</keyword>
<dbReference type="EMBL" id="CP151503">
    <property type="protein sequence ID" value="WZN60788.1"/>
    <property type="molecule type" value="Genomic_DNA"/>
</dbReference>
<evidence type="ECO:0000256" key="3">
    <source>
        <dbReference type="ARBA" id="ARBA00022490"/>
    </source>
</evidence>
<dbReference type="PANTHER" id="PTHR23157:SF25">
    <property type="entry name" value="GRIP AND COILED-COIL DOMAIN-CONTAINING PROTEIN 1"/>
    <property type="match status" value="1"/>
</dbReference>
<evidence type="ECO:0000256" key="6">
    <source>
        <dbReference type="SAM" id="Coils"/>
    </source>
</evidence>
<feature type="compositionally biased region" description="Basic and acidic residues" evidence="7">
    <location>
        <begin position="606"/>
        <end position="637"/>
    </location>
</feature>
<feature type="compositionally biased region" description="Basic and acidic residues" evidence="7">
    <location>
        <begin position="347"/>
        <end position="366"/>
    </location>
</feature>
<comment type="subcellular location">
    <subcellularLocation>
        <location evidence="2">Cytoplasm</location>
    </subcellularLocation>
    <subcellularLocation>
        <location evidence="1">Endomembrane system</location>
        <topology evidence="1">Peripheral membrane protein</topology>
    </subcellularLocation>
</comment>
<dbReference type="AlphaFoldDB" id="A0AAX4P3X8"/>
<evidence type="ECO:0000256" key="5">
    <source>
        <dbReference type="ARBA" id="ARBA00023136"/>
    </source>
</evidence>
<feature type="region of interest" description="Disordered" evidence="7">
    <location>
        <begin position="448"/>
        <end position="468"/>
    </location>
</feature>